<dbReference type="OrthoDB" id="435754at2759"/>
<dbReference type="InterPro" id="IPR001568">
    <property type="entry name" value="RNase_T2-like"/>
</dbReference>
<evidence type="ECO:0000256" key="1">
    <source>
        <dbReference type="ARBA" id="ARBA00007469"/>
    </source>
</evidence>
<dbReference type="InterPro" id="IPR036430">
    <property type="entry name" value="RNase_T2-like_sf"/>
</dbReference>
<dbReference type="PANTHER" id="PTHR11240:SF22">
    <property type="entry name" value="RIBONUCLEASE T2"/>
    <property type="match status" value="1"/>
</dbReference>
<dbReference type="GO" id="GO:0006401">
    <property type="term" value="P:RNA catabolic process"/>
    <property type="evidence" value="ECO:0007669"/>
    <property type="project" value="TreeGrafter"/>
</dbReference>
<dbReference type="GeneID" id="14889939"/>
<dbReference type="GO" id="GO:0003723">
    <property type="term" value="F:RNA binding"/>
    <property type="evidence" value="ECO:0007669"/>
    <property type="project" value="InterPro"/>
</dbReference>
<feature type="chain" id="PRO_5003974060" evidence="4">
    <location>
        <begin position="17"/>
        <end position="349"/>
    </location>
</feature>
<organism evidence="5 6">
    <name type="scientific">Entamoeba invadens IP1</name>
    <dbReference type="NCBI Taxonomy" id="370355"/>
    <lineage>
        <taxon>Eukaryota</taxon>
        <taxon>Amoebozoa</taxon>
        <taxon>Evosea</taxon>
        <taxon>Archamoebae</taxon>
        <taxon>Mastigamoebida</taxon>
        <taxon>Entamoebidae</taxon>
        <taxon>Entamoeba</taxon>
    </lineage>
</organism>
<dbReference type="Gene3D" id="3.90.730.10">
    <property type="entry name" value="Ribonuclease T2-like"/>
    <property type="match status" value="1"/>
</dbReference>
<reference evidence="5 6" key="1">
    <citation type="submission" date="2012-10" db="EMBL/GenBank/DDBJ databases">
        <authorList>
            <person name="Zafar N."/>
            <person name="Inman J."/>
            <person name="Hall N."/>
            <person name="Lorenzi H."/>
            <person name="Caler E."/>
        </authorList>
    </citation>
    <scope>NUCLEOTIDE SEQUENCE [LARGE SCALE GENOMIC DNA]</scope>
    <source>
        <strain evidence="5 6">IP1</strain>
    </source>
</reference>
<dbReference type="PANTHER" id="PTHR11240">
    <property type="entry name" value="RIBONUCLEASE T2"/>
    <property type="match status" value="1"/>
</dbReference>
<keyword evidence="6" id="KW-1185">Reference proteome</keyword>
<dbReference type="PROSITE" id="PS00530">
    <property type="entry name" value="RNASE_T2_1"/>
    <property type="match status" value="1"/>
</dbReference>
<feature type="compositionally biased region" description="Basic and acidic residues" evidence="3">
    <location>
        <begin position="45"/>
        <end position="72"/>
    </location>
</feature>
<feature type="compositionally biased region" description="Polar residues" evidence="3">
    <location>
        <begin position="34"/>
        <end position="44"/>
    </location>
</feature>
<dbReference type="GO" id="GO:0033897">
    <property type="term" value="F:ribonuclease T2 activity"/>
    <property type="evidence" value="ECO:0007669"/>
    <property type="project" value="InterPro"/>
</dbReference>
<dbReference type="SUPFAM" id="SSF55895">
    <property type="entry name" value="Ribonuclease Rh-like"/>
    <property type="match status" value="1"/>
</dbReference>
<dbReference type="VEuPathDB" id="AmoebaDB:EIN_294640"/>
<dbReference type="EMBL" id="KB206482">
    <property type="protein sequence ID" value="ELP90974.1"/>
    <property type="molecule type" value="Genomic_DNA"/>
</dbReference>
<dbReference type="KEGG" id="eiv:EIN_294640"/>
<accession>L7FM79</accession>
<dbReference type="Pfam" id="PF00445">
    <property type="entry name" value="Ribonuclease_T2"/>
    <property type="match status" value="1"/>
</dbReference>
<evidence type="ECO:0000256" key="2">
    <source>
        <dbReference type="RuleBase" id="RU004328"/>
    </source>
</evidence>
<dbReference type="GO" id="GO:0005576">
    <property type="term" value="C:extracellular region"/>
    <property type="evidence" value="ECO:0007669"/>
    <property type="project" value="TreeGrafter"/>
</dbReference>
<comment type="similarity">
    <text evidence="1 2">Belongs to the RNase T2 family.</text>
</comment>
<name>L7FM79_ENTIV</name>
<feature type="region of interest" description="Disordered" evidence="3">
    <location>
        <begin position="16"/>
        <end position="77"/>
    </location>
</feature>
<gene>
    <name evidence="5" type="ORF">EIN_294640</name>
</gene>
<dbReference type="InterPro" id="IPR018188">
    <property type="entry name" value="RNase_T2_His_AS_1"/>
</dbReference>
<evidence type="ECO:0000256" key="4">
    <source>
        <dbReference type="SAM" id="SignalP"/>
    </source>
</evidence>
<keyword evidence="4" id="KW-0732">Signal</keyword>
<protein>
    <submittedName>
        <fullName evidence="5">Ribonuclease 3, putative</fullName>
    </submittedName>
</protein>
<dbReference type="AlphaFoldDB" id="L7FM79"/>
<feature type="signal peptide" evidence="4">
    <location>
        <begin position="1"/>
        <end position="16"/>
    </location>
</feature>
<evidence type="ECO:0000313" key="6">
    <source>
        <dbReference type="Proteomes" id="UP000014680"/>
    </source>
</evidence>
<evidence type="ECO:0000313" key="5">
    <source>
        <dbReference type="EMBL" id="ELP90974.1"/>
    </source>
</evidence>
<sequence length="349" mass="41257">MIVFLFLLVCFSFEQPEEPKESKIPPSKGLSEEQIPTTSTVTTKRAQDSEKVDPQKEVQKEKPESSQEEEKATGAMAQVVRRKTPQLKEPTEFPKELTTSGRTLKILTNYRMCKYYQKKTSRMQFLLFVLFWPGEKCYDIECSLPVKTTNFRENFLLHGLWPQKSGAKHFECCSSFYKINDVEKRIMEDDILVQRIADNWMSIDMCRFATYQLDKHGSCAMKTYTGKNGPMQYINVAIDLYQKMDLWQLLKESRLKVETDKLYHIEELREVMREIFGVKPAFLCRRMNSIHEVKICYDIQINKFEPNPIECPDRIFQYEKKKCEKMVKFEKFPEYLLNHETAPRNNCPF</sequence>
<evidence type="ECO:0000256" key="3">
    <source>
        <dbReference type="SAM" id="MobiDB-lite"/>
    </source>
</evidence>
<dbReference type="RefSeq" id="XP_004257745.1">
    <property type="nucleotide sequence ID" value="XM_004257697.1"/>
</dbReference>
<proteinExistence type="inferred from homology"/>
<dbReference type="Proteomes" id="UP000014680">
    <property type="component" value="Unassembled WGS sequence"/>
</dbReference>